<keyword evidence="3" id="KW-0328">Glycosyltransferase</keyword>
<feature type="transmembrane region" description="Helical" evidence="8">
    <location>
        <begin position="20"/>
        <end position="40"/>
    </location>
</feature>
<feature type="transmembrane region" description="Helical" evidence="8">
    <location>
        <begin position="118"/>
        <end position="137"/>
    </location>
</feature>
<dbReference type="KEGG" id="mbur:EQU24_06755"/>
<keyword evidence="2" id="KW-1003">Cell membrane</keyword>
<dbReference type="RefSeq" id="WP_017840218.1">
    <property type="nucleotide sequence ID" value="NZ_CP035467.1"/>
</dbReference>
<dbReference type="PANTHER" id="PTHR33908">
    <property type="entry name" value="MANNOSYLTRANSFERASE YKCB-RELATED"/>
    <property type="match status" value="1"/>
</dbReference>
<sequence length="534" mass="60956">MNSLHGVSLNCRSAIVKNIAMLTSILMFALILRCVFYTGFMGSDEVVYNDAAFGILNGDWPVSNYIGAIRYGVNIPVAMSMALFGVSEWSANLWSLLCSLGEIVLVYIFGKRVFGEKVAVMSAFLLAALPLHVHYAGRMMADSPLAFFITLAFFLFYYAEQSNSKKQYFYCGAALGFAYWIKSVVPILALPIFLLYAVAYRRFTINWIWIILGASLLVFLNMMLMWKVTGNPLHVHVRPGKSVDNILNDPSKITDLSYYFDYLFIRVNHTWLLGPLTVLGVYKLWVDKRLFSREVILLLSWIIGYILVLTFTVISFNPFMWIFKQPNYMLLFVAPMSLISGYYLAKIKIFNQFLLISLYFFGSVILSALVQQSIRVFVSNSYAAAEFSRTVDGIPVYGSQNNFMVARSIDDFSHDGKKEIVIRSLDQLTQNKWVDAQDNQSDVSAYAILDMQTITWGKNPDLTPEKVPTCWRYTGRLEPTGFGMGEKFIFWVRKLFYFSGVNMLSSYVLKETELLYRPKPAYIYAIPKDCNFTI</sequence>
<feature type="transmembrane region" description="Helical" evidence="8">
    <location>
        <begin position="328"/>
        <end position="345"/>
    </location>
</feature>
<keyword evidence="11" id="KW-1185">Reference proteome</keyword>
<evidence type="ECO:0000256" key="1">
    <source>
        <dbReference type="ARBA" id="ARBA00004651"/>
    </source>
</evidence>
<dbReference type="STRING" id="675511.GCA_000341735_01663"/>
<evidence type="ECO:0000256" key="7">
    <source>
        <dbReference type="ARBA" id="ARBA00023136"/>
    </source>
</evidence>
<name>A0A4P9UNC5_METBY</name>
<dbReference type="GO" id="GO:0016763">
    <property type="term" value="F:pentosyltransferase activity"/>
    <property type="evidence" value="ECO:0007669"/>
    <property type="project" value="TreeGrafter"/>
</dbReference>
<dbReference type="AlphaFoldDB" id="A0A4P9UNC5"/>
<dbReference type="GO" id="GO:0009103">
    <property type="term" value="P:lipopolysaccharide biosynthetic process"/>
    <property type="evidence" value="ECO:0007669"/>
    <property type="project" value="UniProtKB-ARBA"/>
</dbReference>
<keyword evidence="5 8" id="KW-0812">Transmembrane</keyword>
<dbReference type="Proteomes" id="UP000305881">
    <property type="component" value="Chromosome"/>
</dbReference>
<dbReference type="Pfam" id="PF13231">
    <property type="entry name" value="PMT_2"/>
    <property type="match status" value="1"/>
</dbReference>
<feature type="transmembrane region" description="Helical" evidence="8">
    <location>
        <begin position="89"/>
        <end position="109"/>
    </location>
</feature>
<evidence type="ECO:0000313" key="11">
    <source>
        <dbReference type="Proteomes" id="UP000305881"/>
    </source>
</evidence>
<keyword evidence="7 8" id="KW-0472">Membrane</keyword>
<evidence type="ECO:0000256" key="4">
    <source>
        <dbReference type="ARBA" id="ARBA00022679"/>
    </source>
</evidence>
<feature type="transmembrane region" description="Helical" evidence="8">
    <location>
        <begin position="295"/>
        <end position="316"/>
    </location>
</feature>
<feature type="transmembrane region" description="Helical" evidence="8">
    <location>
        <begin position="179"/>
        <end position="199"/>
    </location>
</feature>
<dbReference type="PANTHER" id="PTHR33908:SF11">
    <property type="entry name" value="MEMBRANE PROTEIN"/>
    <property type="match status" value="1"/>
</dbReference>
<dbReference type="GO" id="GO:0005886">
    <property type="term" value="C:plasma membrane"/>
    <property type="evidence" value="ECO:0007669"/>
    <property type="project" value="UniProtKB-SubCell"/>
</dbReference>
<dbReference type="OrthoDB" id="9151385at2"/>
<dbReference type="InterPro" id="IPR038731">
    <property type="entry name" value="RgtA/B/C-like"/>
</dbReference>
<feature type="transmembrane region" description="Helical" evidence="8">
    <location>
        <begin position="205"/>
        <end position="226"/>
    </location>
</feature>
<reference evidence="11" key="1">
    <citation type="journal article" date="2019" name="J. Bacteriol.">
        <title>A Mutagenic Screen Identifies a TonB-Dependent Receptor Required for the Lanthanide Metal Switch in the Type I Methanotroph 'Methylotuvimicrobium buryatense' 5GB1C.</title>
        <authorList>
            <person name="Groom J.D."/>
            <person name="Ford S.M."/>
            <person name="Pesesky M.W."/>
            <person name="Lidstrom M.E."/>
        </authorList>
    </citation>
    <scope>NUCLEOTIDE SEQUENCE [LARGE SCALE GENOMIC DNA]</scope>
    <source>
        <strain evidence="11">5GB1C</strain>
    </source>
</reference>
<accession>A0A4P9UNC5</accession>
<proteinExistence type="predicted"/>
<feature type="transmembrane region" description="Helical" evidence="8">
    <location>
        <begin position="352"/>
        <end position="370"/>
    </location>
</feature>
<evidence type="ECO:0000313" key="10">
    <source>
        <dbReference type="EMBL" id="QCW81983.1"/>
    </source>
</evidence>
<dbReference type="InterPro" id="IPR050297">
    <property type="entry name" value="LipidA_mod_glycosyltrf_83"/>
</dbReference>
<evidence type="ECO:0000256" key="6">
    <source>
        <dbReference type="ARBA" id="ARBA00022989"/>
    </source>
</evidence>
<comment type="subcellular location">
    <subcellularLocation>
        <location evidence="1">Cell membrane</location>
        <topology evidence="1">Multi-pass membrane protein</topology>
    </subcellularLocation>
</comment>
<feature type="domain" description="Glycosyltransferase RgtA/B/C/D-like" evidence="9">
    <location>
        <begin position="78"/>
        <end position="226"/>
    </location>
</feature>
<keyword evidence="6 8" id="KW-1133">Transmembrane helix</keyword>
<evidence type="ECO:0000256" key="8">
    <source>
        <dbReference type="SAM" id="Phobius"/>
    </source>
</evidence>
<dbReference type="EMBL" id="CP035467">
    <property type="protein sequence ID" value="QCW81983.1"/>
    <property type="molecule type" value="Genomic_DNA"/>
</dbReference>
<evidence type="ECO:0000256" key="5">
    <source>
        <dbReference type="ARBA" id="ARBA00022692"/>
    </source>
</evidence>
<organism evidence="10 11">
    <name type="scientific">Methylotuvimicrobium buryatense</name>
    <name type="common">Methylomicrobium buryatense</name>
    <dbReference type="NCBI Taxonomy" id="95641"/>
    <lineage>
        <taxon>Bacteria</taxon>
        <taxon>Pseudomonadati</taxon>
        <taxon>Pseudomonadota</taxon>
        <taxon>Gammaproteobacteria</taxon>
        <taxon>Methylococcales</taxon>
        <taxon>Methylococcaceae</taxon>
        <taxon>Methylotuvimicrobium</taxon>
    </lineage>
</organism>
<evidence type="ECO:0000256" key="2">
    <source>
        <dbReference type="ARBA" id="ARBA00022475"/>
    </source>
</evidence>
<keyword evidence="4" id="KW-0808">Transferase</keyword>
<protein>
    <submittedName>
        <fullName evidence="10">Phospholipid carrier-dependent glycosyltransferase</fullName>
    </submittedName>
</protein>
<feature type="transmembrane region" description="Helical" evidence="8">
    <location>
        <begin position="143"/>
        <end position="159"/>
    </location>
</feature>
<evidence type="ECO:0000256" key="3">
    <source>
        <dbReference type="ARBA" id="ARBA00022676"/>
    </source>
</evidence>
<gene>
    <name evidence="10" type="ORF">EQU24_06755</name>
</gene>
<evidence type="ECO:0000259" key="9">
    <source>
        <dbReference type="Pfam" id="PF13231"/>
    </source>
</evidence>